<evidence type="ECO:0000256" key="22">
    <source>
        <dbReference type="ARBA" id="ARBA00048252"/>
    </source>
</evidence>
<evidence type="ECO:0000256" key="19">
    <source>
        <dbReference type="ARBA" id="ARBA00044716"/>
    </source>
</evidence>
<comment type="caution">
    <text evidence="31">The sequence shown here is derived from an EMBL/GenBank/DDBJ whole genome shotgun (WGS) entry which is preliminary data.</text>
</comment>
<keyword evidence="15" id="KW-0966">Cell projection</keyword>
<evidence type="ECO:0000256" key="28">
    <source>
        <dbReference type="ARBA" id="ARBA00049182"/>
    </source>
</evidence>
<evidence type="ECO:0000313" key="31">
    <source>
        <dbReference type="EMBL" id="CAK8684230.1"/>
    </source>
</evidence>
<evidence type="ECO:0000313" key="32">
    <source>
        <dbReference type="Proteomes" id="UP001642483"/>
    </source>
</evidence>
<keyword evidence="7" id="KW-0964">Secreted</keyword>
<evidence type="ECO:0000256" key="7">
    <source>
        <dbReference type="ARBA" id="ARBA00022525"/>
    </source>
</evidence>
<keyword evidence="8" id="KW-0597">Phosphoprotein</keyword>
<evidence type="ECO:0000256" key="9">
    <source>
        <dbReference type="ARBA" id="ARBA00022630"/>
    </source>
</evidence>
<evidence type="ECO:0000256" key="12">
    <source>
        <dbReference type="ARBA" id="ARBA00023002"/>
    </source>
</evidence>
<dbReference type="PANTHER" id="PTHR11530">
    <property type="entry name" value="D-AMINO ACID OXIDASE"/>
    <property type="match status" value="1"/>
</dbReference>
<keyword evidence="10" id="KW-0702">S-nitrosylation</keyword>
<comment type="catalytic activity">
    <reaction evidence="22">
        <text>D-phenylalanine + O2 + H2O = 3-phenylpyruvate + H2O2 + NH4(+)</text>
        <dbReference type="Rhea" id="RHEA:70963"/>
        <dbReference type="ChEBI" id="CHEBI:15377"/>
        <dbReference type="ChEBI" id="CHEBI:15379"/>
        <dbReference type="ChEBI" id="CHEBI:16240"/>
        <dbReference type="ChEBI" id="CHEBI:18005"/>
        <dbReference type="ChEBI" id="CHEBI:28938"/>
        <dbReference type="ChEBI" id="CHEBI:57981"/>
    </reaction>
    <physiologicalReaction direction="left-to-right" evidence="22">
        <dbReference type="Rhea" id="RHEA:70964"/>
    </physiologicalReaction>
</comment>
<organism evidence="31 32">
    <name type="scientific">Clavelina lepadiformis</name>
    <name type="common">Light-bulb sea squirt</name>
    <name type="synonym">Ascidia lepadiformis</name>
    <dbReference type="NCBI Taxonomy" id="159417"/>
    <lineage>
        <taxon>Eukaryota</taxon>
        <taxon>Metazoa</taxon>
        <taxon>Chordata</taxon>
        <taxon>Tunicata</taxon>
        <taxon>Ascidiacea</taxon>
        <taxon>Aplousobranchia</taxon>
        <taxon>Clavelinidae</taxon>
        <taxon>Clavelina</taxon>
    </lineage>
</organism>
<comment type="catalytic activity">
    <reaction evidence="25">
        <text>D-alanine + O2 + H2O = pyruvate + H2O2 + NH4(+)</text>
        <dbReference type="Rhea" id="RHEA:22688"/>
        <dbReference type="ChEBI" id="CHEBI:15361"/>
        <dbReference type="ChEBI" id="CHEBI:15377"/>
        <dbReference type="ChEBI" id="CHEBI:15379"/>
        <dbReference type="ChEBI" id="CHEBI:16240"/>
        <dbReference type="ChEBI" id="CHEBI:28938"/>
        <dbReference type="ChEBI" id="CHEBI:57416"/>
    </reaction>
    <physiologicalReaction direction="left-to-right" evidence="25">
        <dbReference type="Rhea" id="RHEA:22689"/>
    </physiologicalReaction>
</comment>
<dbReference type="Gene3D" id="3.30.9.10">
    <property type="entry name" value="D-Amino Acid Oxidase, subunit A, domain 2"/>
    <property type="match status" value="1"/>
</dbReference>
<dbReference type="Gene3D" id="3.40.50.720">
    <property type="entry name" value="NAD(P)-binding Rossmann-like Domain"/>
    <property type="match status" value="1"/>
</dbReference>
<evidence type="ECO:0000256" key="26">
    <source>
        <dbReference type="ARBA" id="ARBA00048747"/>
    </source>
</evidence>
<comment type="cofactor">
    <cofactor evidence="1">
        <name>FAD</name>
        <dbReference type="ChEBI" id="CHEBI:57692"/>
    </cofactor>
</comment>
<reference evidence="31 32" key="1">
    <citation type="submission" date="2024-02" db="EMBL/GenBank/DDBJ databases">
        <authorList>
            <person name="Daric V."/>
            <person name="Darras S."/>
        </authorList>
    </citation>
    <scope>NUCLEOTIDE SEQUENCE [LARGE SCALE GENOMIC DNA]</scope>
</reference>
<keyword evidence="12" id="KW-0560">Oxidoreductase</keyword>
<keyword evidence="6" id="KW-0963">Cytoplasm</keyword>
<protein>
    <recommendedName>
        <fullName evidence="18">D-amino-acid oxidase</fullName>
        <ecNumber evidence="17">1.4.3.3</ecNumber>
    </recommendedName>
</protein>
<evidence type="ECO:0000256" key="27">
    <source>
        <dbReference type="ARBA" id="ARBA00049123"/>
    </source>
</evidence>
<evidence type="ECO:0000256" key="23">
    <source>
        <dbReference type="ARBA" id="ARBA00048401"/>
    </source>
</evidence>
<evidence type="ECO:0000256" key="1">
    <source>
        <dbReference type="ARBA" id="ARBA00001974"/>
    </source>
</evidence>
<accession>A0ABP0FX99</accession>
<comment type="catalytic activity">
    <reaction evidence="28">
        <text>D-valine + O2 + H2O = 3-methyl-2-oxobutanoate + H2O2 + NH4(+)</text>
        <dbReference type="Rhea" id="RHEA:78203"/>
        <dbReference type="ChEBI" id="CHEBI:11851"/>
        <dbReference type="ChEBI" id="CHEBI:15377"/>
        <dbReference type="ChEBI" id="CHEBI:15379"/>
        <dbReference type="ChEBI" id="CHEBI:16240"/>
        <dbReference type="ChEBI" id="CHEBI:28938"/>
        <dbReference type="ChEBI" id="CHEBI:74338"/>
    </reaction>
    <physiologicalReaction direction="left-to-right" evidence="28">
        <dbReference type="Rhea" id="RHEA:78204"/>
    </physiologicalReaction>
</comment>
<dbReference type="PANTHER" id="PTHR11530:SF15">
    <property type="entry name" value="D-AMINO-ACID OXIDASE"/>
    <property type="match status" value="1"/>
</dbReference>
<evidence type="ECO:0000256" key="8">
    <source>
        <dbReference type="ARBA" id="ARBA00022553"/>
    </source>
</evidence>
<name>A0ABP0FX99_CLALP</name>
<keyword evidence="32" id="KW-1185">Reference proteome</keyword>
<dbReference type="InterPro" id="IPR006181">
    <property type="entry name" value="D-amino_acid_oxidase_CS"/>
</dbReference>
<evidence type="ECO:0000259" key="30">
    <source>
        <dbReference type="Pfam" id="PF01266"/>
    </source>
</evidence>
<comment type="catalytic activity">
    <reaction evidence="21">
        <text>D-dopa + O2 + H2O = 3-(3,4-dihydroxyphenyl)pyruvate + H2O2 + NH4(+)</text>
        <dbReference type="Rhea" id="RHEA:70971"/>
        <dbReference type="ChEBI" id="CHEBI:15377"/>
        <dbReference type="ChEBI" id="CHEBI:15379"/>
        <dbReference type="ChEBI" id="CHEBI:16240"/>
        <dbReference type="ChEBI" id="CHEBI:28938"/>
        <dbReference type="ChEBI" id="CHEBI:29055"/>
        <dbReference type="ChEBI" id="CHEBI:149689"/>
    </reaction>
    <physiologicalReaction direction="left-to-right" evidence="21">
        <dbReference type="Rhea" id="RHEA:70972"/>
    </physiologicalReaction>
</comment>
<keyword evidence="9" id="KW-0285">Flavoprotein</keyword>
<evidence type="ECO:0000256" key="16">
    <source>
        <dbReference type="ARBA" id="ARBA00034101"/>
    </source>
</evidence>
<evidence type="ECO:0000256" key="17">
    <source>
        <dbReference type="ARBA" id="ARBA00039101"/>
    </source>
</evidence>
<comment type="subcellular location">
    <subcellularLocation>
        <location evidence="3">Cytoplasm</location>
        <location evidence="3">Cytosol</location>
    </subcellularLocation>
    <subcellularLocation>
        <location evidence="2">Peroxisome matrix</location>
    </subcellularLocation>
    <subcellularLocation>
        <location evidence="16">Presynaptic active zone</location>
    </subcellularLocation>
    <subcellularLocation>
        <location evidence="4">Secreted</location>
    </subcellularLocation>
</comment>
<keyword evidence="11" id="KW-0274">FAD</keyword>
<comment type="catalytic activity">
    <reaction evidence="24">
        <text>D-serine + O2 + H2O = 3-hydroxypyruvate + H2O2 + NH4(+)</text>
        <dbReference type="Rhea" id="RHEA:70951"/>
        <dbReference type="ChEBI" id="CHEBI:15377"/>
        <dbReference type="ChEBI" id="CHEBI:15379"/>
        <dbReference type="ChEBI" id="CHEBI:16240"/>
        <dbReference type="ChEBI" id="CHEBI:17180"/>
        <dbReference type="ChEBI" id="CHEBI:28938"/>
        <dbReference type="ChEBI" id="CHEBI:35247"/>
    </reaction>
    <physiologicalReaction direction="left-to-right" evidence="24">
        <dbReference type="Rhea" id="RHEA:70952"/>
    </physiologicalReaction>
</comment>
<evidence type="ECO:0000256" key="11">
    <source>
        <dbReference type="ARBA" id="ARBA00022827"/>
    </source>
</evidence>
<evidence type="ECO:0000256" key="10">
    <source>
        <dbReference type="ARBA" id="ARBA00022799"/>
    </source>
</evidence>
<dbReference type="EC" id="1.4.3.3" evidence="17"/>
<keyword evidence="14" id="KW-0576">Peroxisome</keyword>
<dbReference type="PROSITE" id="PS00677">
    <property type="entry name" value="DAO"/>
    <property type="match status" value="1"/>
</dbReference>
<evidence type="ECO:0000256" key="29">
    <source>
        <dbReference type="ARBA" id="ARBA00049287"/>
    </source>
</evidence>
<evidence type="ECO:0000256" key="15">
    <source>
        <dbReference type="ARBA" id="ARBA00023273"/>
    </source>
</evidence>
<evidence type="ECO:0000256" key="24">
    <source>
        <dbReference type="ARBA" id="ARBA00048643"/>
    </source>
</evidence>
<comment type="catalytic activity">
    <reaction evidence="19">
        <text>D-proline + O2 = 1-pyrroline-2-carboxylate + H2O2</text>
        <dbReference type="Rhea" id="RHEA:78259"/>
        <dbReference type="ChEBI" id="CHEBI:15379"/>
        <dbReference type="ChEBI" id="CHEBI:16240"/>
        <dbReference type="ChEBI" id="CHEBI:39785"/>
        <dbReference type="ChEBI" id="CHEBI:57726"/>
    </reaction>
    <physiologicalReaction direction="left-to-right" evidence="19">
        <dbReference type="Rhea" id="RHEA:78260"/>
    </physiologicalReaction>
</comment>
<comment type="catalytic activity">
    <reaction evidence="27">
        <text>D-cysteine + O2 + H2O = 2-oxo-3-sulfanylpropanoate + H2O2 + NH4(+)</text>
        <dbReference type="Rhea" id="RHEA:78791"/>
        <dbReference type="ChEBI" id="CHEBI:15377"/>
        <dbReference type="ChEBI" id="CHEBI:15379"/>
        <dbReference type="ChEBI" id="CHEBI:16240"/>
        <dbReference type="ChEBI" id="CHEBI:28938"/>
        <dbReference type="ChEBI" id="CHEBI:35236"/>
        <dbReference type="ChEBI" id="CHEBI:57678"/>
    </reaction>
    <physiologicalReaction direction="left-to-right" evidence="27">
        <dbReference type="Rhea" id="RHEA:78792"/>
    </physiologicalReaction>
</comment>
<evidence type="ECO:0000256" key="14">
    <source>
        <dbReference type="ARBA" id="ARBA00023140"/>
    </source>
</evidence>
<keyword evidence="13" id="KW-0770">Synapse</keyword>
<evidence type="ECO:0000256" key="25">
    <source>
        <dbReference type="ARBA" id="ARBA00048711"/>
    </source>
</evidence>
<evidence type="ECO:0000256" key="6">
    <source>
        <dbReference type="ARBA" id="ARBA00022490"/>
    </source>
</evidence>
<dbReference type="Proteomes" id="UP001642483">
    <property type="component" value="Unassembled WGS sequence"/>
</dbReference>
<dbReference type="SUPFAM" id="SSF54373">
    <property type="entry name" value="FAD-linked reductases, C-terminal domain"/>
    <property type="match status" value="1"/>
</dbReference>
<comment type="similarity">
    <text evidence="5">Belongs to the DAMOX/DASOX family.</text>
</comment>
<evidence type="ECO:0000256" key="20">
    <source>
        <dbReference type="ARBA" id="ARBA00047579"/>
    </source>
</evidence>
<dbReference type="InterPro" id="IPR006076">
    <property type="entry name" value="FAD-dep_OxRdtase"/>
</dbReference>
<comment type="catalytic activity">
    <reaction evidence="20">
        <text>D-tryptophan + O2 + H2O = indole-3-pyruvate + H2O2 + NH4(+)</text>
        <dbReference type="Rhea" id="RHEA:78247"/>
        <dbReference type="ChEBI" id="CHEBI:15377"/>
        <dbReference type="ChEBI" id="CHEBI:15379"/>
        <dbReference type="ChEBI" id="CHEBI:16240"/>
        <dbReference type="ChEBI" id="CHEBI:17640"/>
        <dbReference type="ChEBI" id="CHEBI:28938"/>
        <dbReference type="ChEBI" id="CHEBI:57719"/>
    </reaction>
    <physiologicalReaction direction="left-to-right" evidence="20">
        <dbReference type="Rhea" id="RHEA:78248"/>
    </physiologicalReaction>
</comment>
<evidence type="ECO:0000256" key="4">
    <source>
        <dbReference type="ARBA" id="ARBA00004613"/>
    </source>
</evidence>
<evidence type="ECO:0000256" key="5">
    <source>
        <dbReference type="ARBA" id="ARBA00006730"/>
    </source>
</evidence>
<evidence type="ECO:0000256" key="2">
    <source>
        <dbReference type="ARBA" id="ARBA00004253"/>
    </source>
</evidence>
<feature type="domain" description="FAD dependent oxidoreductase" evidence="30">
    <location>
        <begin position="5"/>
        <end position="345"/>
    </location>
</feature>
<evidence type="ECO:0000256" key="18">
    <source>
        <dbReference type="ARBA" id="ARBA00039751"/>
    </source>
</evidence>
<comment type="catalytic activity">
    <reaction evidence="23">
        <text>D-methionine + O2 + H2O = 4-methylsulfanyl-2-oxobutanoate + H2O2 + NH4(+)</text>
        <dbReference type="Rhea" id="RHEA:78207"/>
        <dbReference type="ChEBI" id="CHEBI:15377"/>
        <dbReference type="ChEBI" id="CHEBI:15379"/>
        <dbReference type="ChEBI" id="CHEBI:16240"/>
        <dbReference type="ChEBI" id="CHEBI:16723"/>
        <dbReference type="ChEBI" id="CHEBI:28938"/>
        <dbReference type="ChEBI" id="CHEBI:57932"/>
    </reaction>
    <physiologicalReaction direction="left-to-right" evidence="23">
        <dbReference type="Rhea" id="RHEA:78208"/>
    </physiologicalReaction>
</comment>
<sequence length="356" mass="39309">MRKSVYVVGAGIIGLASAYKIAQSFPDCDVTIGSADYHPNTTSDHAGGIVNNRDASPQFITDDSRCYILDTKKHCQSMKSDEANAAGIRLRETIIVSTDQEKMLDSVSAGVDFQLLTTAEIKALGYDCENSELRLIFGGQQPHELYGCKGYTYIIDTSQYLPWLTAKLKQLKNREGRPRVEFVTRKISNLNELNSHDLIINCSGHGAKELVKDEACVPVKGQYVLVKAPDMKKFITIGKAVFIPRCEDLYLGSVHLVGEANEEIDPRLTELVLRRCEAIYPDVRKAEILKVGVGIRPGRIGGSRVELEYLQRAAEPRKVPVIHNYGHGATGISQHWGCALKVARLARQALAVKAKI</sequence>
<gene>
    <name evidence="31" type="ORF">CVLEPA_LOCUS15221</name>
</gene>
<dbReference type="Pfam" id="PF01266">
    <property type="entry name" value="DAO"/>
    <property type="match status" value="1"/>
</dbReference>
<proteinExistence type="inferred from homology"/>
<evidence type="ECO:0000256" key="13">
    <source>
        <dbReference type="ARBA" id="ARBA00023018"/>
    </source>
</evidence>
<evidence type="ECO:0000256" key="3">
    <source>
        <dbReference type="ARBA" id="ARBA00004514"/>
    </source>
</evidence>
<comment type="catalytic activity">
    <reaction evidence="26">
        <text>D-lysine + O2 + H2O = 6-amino-2-oxohexanoate + H2O2 + NH4(+)</text>
        <dbReference type="Rhea" id="RHEA:37583"/>
        <dbReference type="ChEBI" id="CHEBI:15377"/>
        <dbReference type="ChEBI" id="CHEBI:15379"/>
        <dbReference type="ChEBI" id="CHEBI:16240"/>
        <dbReference type="ChEBI" id="CHEBI:28938"/>
        <dbReference type="ChEBI" id="CHEBI:32557"/>
        <dbReference type="ChEBI" id="CHEBI:58183"/>
        <dbReference type="EC" id="1.4.3.3"/>
    </reaction>
    <physiologicalReaction direction="left-to-right" evidence="26">
        <dbReference type="Rhea" id="RHEA:37584"/>
    </physiologicalReaction>
</comment>
<dbReference type="InterPro" id="IPR023209">
    <property type="entry name" value="DAO"/>
</dbReference>
<comment type="catalytic activity">
    <reaction evidence="29">
        <text>D-leucine + O2 + H2O = 4-methyl-2-oxopentanoate + H2O2 + NH4(+)</text>
        <dbReference type="Rhea" id="RHEA:78211"/>
        <dbReference type="ChEBI" id="CHEBI:15377"/>
        <dbReference type="ChEBI" id="CHEBI:15379"/>
        <dbReference type="ChEBI" id="CHEBI:16240"/>
        <dbReference type="ChEBI" id="CHEBI:17865"/>
        <dbReference type="ChEBI" id="CHEBI:28938"/>
        <dbReference type="ChEBI" id="CHEBI:143079"/>
    </reaction>
    <physiologicalReaction direction="left-to-right" evidence="29">
        <dbReference type="Rhea" id="RHEA:78212"/>
    </physiologicalReaction>
</comment>
<dbReference type="EMBL" id="CAWYQH010000097">
    <property type="protein sequence ID" value="CAK8684230.1"/>
    <property type="molecule type" value="Genomic_DNA"/>
</dbReference>
<evidence type="ECO:0000256" key="21">
    <source>
        <dbReference type="ARBA" id="ARBA00048079"/>
    </source>
</evidence>
<dbReference type="SUPFAM" id="SSF51971">
    <property type="entry name" value="Nucleotide-binding domain"/>
    <property type="match status" value="1"/>
</dbReference>